<dbReference type="EMBL" id="FMTP01000002">
    <property type="protein sequence ID" value="SCW57083.1"/>
    <property type="molecule type" value="Genomic_DNA"/>
</dbReference>
<evidence type="ECO:0000256" key="6">
    <source>
        <dbReference type="ARBA" id="ARBA00023136"/>
    </source>
</evidence>
<reference evidence="10" key="1">
    <citation type="submission" date="2016-10" db="EMBL/GenBank/DDBJ databases">
        <authorList>
            <person name="Varghese N."/>
            <person name="Submissions S."/>
        </authorList>
    </citation>
    <scope>NUCLEOTIDE SEQUENCE [LARGE SCALE GENOMIC DNA]</scope>
    <source>
        <strain evidence="10">CGMCC 1.1761</strain>
    </source>
</reference>
<keyword evidence="10" id="KW-1185">Reference proteome</keyword>
<dbReference type="InterPro" id="IPR032816">
    <property type="entry name" value="VTT_dom"/>
</dbReference>
<evidence type="ECO:0000256" key="2">
    <source>
        <dbReference type="ARBA" id="ARBA00010792"/>
    </source>
</evidence>
<feature type="transmembrane region" description="Helical" evidence="7">
    <location>
        <begin position="148"/>
        <end position="169"/>
    </location>
</feature>
<evidence type="ECO:0000256" key="4">
    <source>
        <dbReference type="ARBA" id="ARBA00022692"/>
    </source>
</evidence>
<proteinExistence type="inferred from homology"/>
<evidence type="ECO:0000256" key="3">
    <source>
        <dbReference type="ARBA" id="ARBA00022475"/>
    </source>
</evidence>
<sequence length="174" mass="18698">MPEFHAYARDVIAFVEAHAHYAPYVAFLLAFCESLVIVSLVIPATFVLLGLSPLIAAGGVPLLPVWAATAAGAALGDSVSYWIGFRLKGSARQRWPLNRFAGGLARGERLFLRYGIWGVFFGRFSGPLRAIVPLIAGMFAMPPFQFQMVNITSAMLWALVILGPGAAAVKALGY</sequence>
<dbReference type="PANTHER" id="PTHR30353">
    <property type="entry name" value="INNER MEMBRANE PROTEIN DEDA-RELATED"/>
    <property type="match status" value="1"/>
</dbReference>
<dbReference type="PANTHER" id="PTHR30353:SF15">
    <property type="entry name" value="INNER MEMBRANE PROTEIN YABI"/>
    <property type="match status" value="1"/>
</dbReference>
<dbReference type="RefSeq" id="WP_091437920.1">
    <property type="nucleotide sequence ID" value="NZ_FMTP01000002.1"/>
</dbReference>
<evidence type="ECO:0000256" key="5">
    <source>
        <dbReference type="ARBA" id="ARBA00022989"/>
    </source>
</evidence>
<dbReference type="InterPro" id="IPR032818">
    <property type="entry name" value="DedA-like"/>
</dbReference>
<gene>
    <name evidence="9" type="ORF">SAMN05660859_1702</name>
</gene>
<evidence type="ECO:0000256" key="1">
    <source>
        <dbReference type="ARBA" id="ARBA00004651"/>
    </source>
</evidence>
<keyword evidence="6 7" id="KW-0472">Membrane</keyword>
<feature type="transmembrane region" description="Helical" evidence="7">
    <location>
        <begin position="114"/>
        <end position="136"/>
    </location>
</feature>
<comment type="subcellular location">
    <subcellularLocation>
        <location evidence="1 7">Cell membrane</location>
        <topology evidence="1 7">Multi-pass membrane protein</topology>
    </subcellularLocation>
</comment>
<feature type="transmembrane region" description="Helical" evidence="7">
    <location>
        <begin position="21"/>
        <end position="51"/>
    </location>
</feature>
<dbReference type="Pfam" id="PF09335">
    <property type="entry name" value="VTT_dom"/>
    <property type="match status" value="1"/>
</dbReference>
<accession>A0A1G4RJD8</accession>
<dbReference type="STRING" id="177413.SAMN05660859_1702"/>
<protein>
    <submittedName>
        <fullName evidence="9">Membrane protein DedA, SNARE-associated domain</fullName>
    </submittedName>
</protein>
<evidence type="ECO:0000256" key="7">
    <source>
        <dbReference type="RuleBase" id="RU367016"/>
    </source>
</evidence>
<comment type="similarity">
    <text evidence="2 7">Belongs to the DedA family.</text>
</comment>
<dbReference type="Proteomes" id="UP000198889">
    <property type="component" value="Unassembled WGS sequence"/>
</dbReference>
<dbReference type="AlphaFoldDB" id="A0A1G4RJD8"/>
<keyword evidence="3 7" id="KW-1003">Cell membrane</keyword>
<keyword evidence="5 7" id="KW-1133">Transmembrane helix</keyword>
<name>A0A1G4RJD8_9HYPH</name>
<organism evidence="9 10">
    <name type="scientific">Ancylobacter rudongensis</name>
    <dbReference type="NCBI Taxonomy" id="177413"/>
    <lineage>
        <taxon>Bacteria</taxon>
        <taxon>Pseudomonadati</taxon>
        <taxon>Pseudomonadota</taxon>
        <taxon>Alphaproteobacteria</taxon>
        <taxon>Hyphomicrobiales</taxon>
        <taxon>Xanthobacteraceae</taxon>
        <taxon>Ancylobacter</taxon>
    </lineage>
</organism>
<evidence type="ECO:0000313" key="9">
    <source>
        <dbReference type="EMBL" id="SCW57083.1"/>
    </source>
</evidence>
<dbReference type="GO" id="GO:0005886">
    <property type="term" value="C:plasma membrane"/>
    <property type="evidence" value="ECO:0007669"/>
    <property type="project" value="UniProtKB-SubCell"/>
</dbReference>
<feature type="transmembrane region" description="Helical" evidence="7">
    <location>
        <begin position="63"/>
        <end position="84"/>
    </location>
</feature>
<evidence type="ECO:0000313" key="10">
    <source>
        <dbReference type="Proteomes" id="UP000198889"/>
    </source>
</evidence>
<evidence type="ECO:0000259" key="8">
    <source>
        <dbReference type="Pfam" id="PF09335"/>
    </source>
</evidence>
<keyword evidence="4 7" id="KW-0812">Transmembrane</keyword>
<feature type="domain" description="VTT" evidence="8">
    <location>
        <begin position="54"/>
        <end position="166"/>
    </location>
</feature>